<keyword evidence="3" id="KW-1185">Reference proteome</keyword>
<dbReference type="PANTHER" id="PTHR37038">
    <property type="entry name" value="TRANSCRIPTIONAL REGULATOR-RELATED"/>
    <property type="match status" value="1"/>
</dbReference>
<dbReference type="Pfam" id="PF18768">
    <property type="entry name" value="RNPP_C"/>
    <property type="match status" value="1"/>
</dbReference>
<dbReference type="PROSITE" id="PS50943">
    <property type="entry name" value="HTH_CROC1"/>
    <property type="match status" value="1"/>
</dbReference>
<dbReference type="SUPFAM" id="SSF47413">
    <property type="entry name" value="lambda repressor-like DNA-binding domains"/>
    <property type="match status" value="1"/>
</dbReference>
<dbReference type="EMBL" id="CP001880">
    <property type="protein sequence ID" value="ADC52355.1"/>
    <property type="molecule type" value="Genomic_DNA"/>
</dbReference>
<dbReference type="CDD" id="cd00093">
    <property type="entry name" value="HTH_XRE"/>
    <property type="match status" value="1"/>
</dbReference>
<accession>D3G1X9</accession>
<organism evidence="2 3">
    <name type="scientific">Alkalihalophilus pseudofirmus (strain ATCC BAA-2126 / JCM 17055 / OF4)</name>
    <name type="common">Bacillus pseudofirmus</name>
    <dbReference type="NCBI Taxonomy" id="398511"/>
    <lineage>
        <taxon>Bacteria</taxon>
        <taxon>Bacillati</taxon>
        <taxon>Bacillota</taxon>
        <taxon>Bacilli</taxon>
        <taxon>Bacillales</taxon>
        <taxon>Bacillaceae</taxon>
        <taxon>Alkalihalophilus</taxon>
    </lineage>
</organism>
<protein>
    <submittedName>
        <fullName evidence="2">Site-specific tyrosine recombinase XerS</fullName>
    </submittedName>
</protein>
<dbReference type="InterPro" id="IPR011990">
    <property type="entry name" value="TPR-like_helical_dom_sf"/>
</dbReference>
<dbReference type="InterPro" id="IPR041315">
    <property type="entry name" value="PlcR_TPR"/>
</dbReference>
<dbReference type="Proteomes" id="UP000001544">
    <property type="component" value="Plasmid pBpOF4-02"/>
</dbReference>
<dbReference type="SUPFAM" id="SSF48452">
    <property type="entry name" value="TPR-like"/>
    <property type="match status" value="1"/>
</dbReference>
<dbReference type="GO" id="GO:0003677">
    <property type="term" value="F:DNA binding"/>
    <property type="evidence" value="ECO:0007669"/>
    <property type="project" value="InterPro"/>
</dbReference>
<proteinExistence type="predicted"/>
<dbReference type="AlphaFoldDB" id="D3G1X9"/>
<dbReference type="Pfam" id="PF01381">
    <property type="entry name" value="HTH_3"/>
    <property type="match status" value="1"/>
</dbReference>
<dbReference type="HOGENOM" id="CLU_053304_1_0_9"/>
<evidence type="ECO:0000313" key="2">
    <source>
        <dbReference type="EMBL" id="ADC52355.1"/>
    </source>
</evidence>
<dbReference type="RefSeq" id="WP_012961260.1">
    <property type="nucleotide sequence ID" value="NC_013793.1"/>
</dbReference>
<geneLocation type="plasmid" evidence="2 3">
    <name>pBpOF4-02</name>
</geneLocation>
<keyword evidence="2" id="KW-0614">Plasmid</keyword>
<dbReference type="InterPro" id="IPR001387">
    <property type="entry name" value="Cro/C1-type_HTH"/>
</dbReference>
<name>D3G1X9_ALKPO</name>
<evidence type="ECO:0000259" key="1">
    <source>
        <dbReference type="PROSITE" id="PS50943"/>
    </source>
</evidence>
<dbReference type="Gene3D" id="1.25.40.10">
    <property type="entry name" value="Tetratricopeptide repeat domain"/>
    <property type="match status" value="1"/>
</dbReference>
<dbReference type="KEGG" id="bpf:BpOF4_21799"/>
<dbReference type="InterPro" id="IPR053163">
    <property type="entry name" value="HTH-type_regulator_Rgg"/>
</dbReference>
<feature type="domain" description="HTH cro/C1-type" evidence="1">
    <location>
        <begin position="8"/>
        <end position="61"/>
    </location>
</feature>
<evidence type="ECO:0000313" key="3">
    <source>
        <dbReference type="Proteomes" id="UP000001544"/>
    </source>
</evidence>
<dbReference type="InterPro" id="IPR010982">
    <property type="entry name" value="Lambda_DNA-bd_dom_sf"/>
</dbReference>
<reference evidence="2 3" key="1">
    <citation type="journal article" date="2011" name="Environ. Microbiol.">
        <title>Genome of alkaliphilic Bacillus pseudofirmus OF4 reveals adaptations that support the ability to grow in an external pH range from 7.5 to 11.4.</title>
        <authorList>
            <person name="Janto B."/>
            <person name="Ahmed A."/>
            <person name="Ito M."/>
            <person name="Liu J."/>
            <person name="Hicks D.B."/>
            <person name="Pagni S."/>
            <person name="Fackelmayer O.J."/>
            <person name="Smith T.A."/>
            <person name="Earl J."/>
            <person name="Elbourne L.D."/>
            <person name="Hassan K."/>
            <person name="Paulsen I.T."/>
            <person name="Kolsto A.B."/>
            <person name="Tourasse N.J."/>
            <person name="Ehrlich G.D."/>
            <person name="Boissy R."/>
            <person name="Ivey D.M."/>
            <person name="Li G."/>
            <person name="Xue Y."/>
            <person name="Ma Y."/>
            <person name="Hu F.Z."/>
            <person name="Krulwich T.A."/>
        </authorList>
    </citation>
    <scope>NUCLEOTIDE SEQUENCE [LARGE SCALE GENOMIC DNA]</scope>
    <source>
        <strain evidence="3">ATCC BAA-2126 / JCM 17055 / OF4</strain>
    </source>
</reference>
<gene>
    <name evidence="2" type="primary">xerS</name>
    <name evidence="2" type="ordered locus">BpOF4_21799</name>
</gene>
<sequence>MRKIGEEVKRLREIRGMTQGRLAKGICNQSEIARIELGRVTPSFHLMGLISSRLNVPIEHFLTFMFVEREAYFNEVRLVINGFLDDKNYNGLYEFVKKELNIADNKRDSNICYFLEWNLLVAKQETNQISIEETISNLQHLVVCIRNSTLLIHDWLLEQKVQNSLAIYLTKDKQFQRALDLYQKILSSSEFTTEKKFLVKVYYNYSKTLYILEQYQKSYEITVIGINLSIDIGNFDYLGQLFYQRAQCREKLEHPLINISEDYFNALFIFKQLKKEALLKLLIEKKSGFFDPKVISSILDIDNLKKEITKTSKNKNVNG</sequence>
<dbReference type="PANTHER" id="PTHR37038:SF14">
    <property type="entry name" value="TRANSCRIPTIONAL ACTIVATOR"/>
    <property type="match status" value="1"/>
</dbReference>
<dbReference type="SMART" id="SM00530">
    <property type="entry name" value="HTH_XRE"/>
    <property type="match status" value="1"/>
</dbReference>